<proteinExistence type="predicted"/>
<dbReference type="InParanoid" id="D8LSW7"/>
<evidence type="ECO:0000313" key="3">
    <source>
        <dbReference type="Proteomes" id="UP000002630"/>
    </source>
</evidence>
<organism evidence="2 3">
    <name type="scientific">Ectocarpus siliculosus</name>
    <name type="common">Brown alga</name>
    <name type="synonym">Conferva siliculosa</name>
    <dbReference type="NCBI Taxonomy" id="2880"/>
    <lineage>
        <taxon>Eukaryota</taxon>
        <taxon>Sar</taxon>
        <taxon>Stramenopiles</taxon>
        <taxon>Ochrophyta</taxon>
        <taxon>PX clade</taxon>
        <taxon>Phaeophyceae</taxon>
        <taxon>Ectocarpales</taxon>
        <taxon>Ectocarpaceae</taxon>
        <taxon>Ectocarpus</taxon>
    </lineage>
</organism>
<evidence type="ECO:0000256" key="1">
    <source>
        <dbReference type="SAM" id="SignalP"/>
    </source>
</evidence>
<dbReference type="Gene3D" id="3.30.70.260">
    <property type="match status" value="1"/>
</dbReference>
<protein>
    <submittedName>
        <fullName evidence="2">Uncharacterized protein</fullName>
    </submittedName>
</protein>
<gene>
    <name evidence="2" type="ORF">Esi_0077_0066</name>
</gene>
<keyword evidence="3" id="KW-1185">Reference proteome</keyword>
<sequence>MKAKAVLLSLGTMLLFSGLPACMGKRSAKDWSKMDLNELEKQWEDGDEDEELKTEEQAKFENLERRRKQAQANAGKFDPSSLGSMTAAQVGAMAAGQKDATGPTMLFAQVRSGGLGETGGSGDNGGSISKEETEKVGGRLQQLAQLGSLEVSVYALDAGSVLVSSQRGWEGQQILDFLLSRPEVSKVTWNSRDFYPPKEGEEEL</sequence>
<feature type="chain" id="PRO_5003117544" evidence="1">
    <location>
        <begin position="25"/>
        <end position="204"/>
    </location>
</feature>
<evidence type="ECO:0000313" key="2">
    <source>
        <dbReference type="EMBL" id="CBN77894.1"/>
    </source>
</evidence>
<dbReference type="Proteomes" id="UP000002630">
    <property type="component" value="Unassembled WGS sequence"/>
</dbReference>
<dbReference type="EMBL" id="FN649760">
    <property type="protein sequence ID" value="CBN77894.1"/>
    <property type="molecule type" value="Genomic_DNA"/>
</dbReference>
<name>D8LSW7_ECTSI</name>
<reference evidence="2 3" key="1">
    <citation type="journal article" date="2010" name="Nature">
        <title>The Ectocarpus genome and the independent evolution of multicellularity in brown algae.</title>
        <authorList>
            <person name="Cock J.M."/>
            <person name="Sterck L."/>
            <person name="Rouze P."/>
            <person name="Scornet D."/>
            <person name="Allen A.E."/>
            <person name="Amoutzias G."/>
            <person name="Anthouard V."/>
            <person name="Artiguenave F."/>
            <person name="Aury J.M."/>
            <person name="Badger J.H."/>
            <person name="Beszteri B."/>
            <person name="Billiau K."/>
            <person name="Bonnet E."/>
            <person name="Bothwell J.H."/>
            <person name="Bowler C."/>
            <person name="Boyen C."/>
            <person name="Brownlee C."/>
            <person name="Carrano C.J."/>
            <person name="Charrier B."/>
            <person name="Cho G.Y."/>
            <person name="Coelho S.M."/>
            <person name="Collen J."/>
            <person name="Corre E."/>
            <person name="Da Silva C."/>
            <person name="Delage L."/>
            <person name="Delaroque N."/>
            <person name="Dittami S.M."/>
            <person name="Doulbeau S."/>
            <person name="Elias M."/>
            <person name="Farnham G."/>
            <person name="Gachon C.M."/>
            <person name="Gschloessl B."/>
            <person name="Heesch S."/>
            <person name="Jabbari K."/>
            <person name="Jubin C."/>
            <person name="Kawai H."/>
            <person name="Kimura K."/>
            <person name="Kloareg B."/>
            <person name="Kupper F.C."/>
            <person name="Lang D."/>
            <person name="Le Bail A."/>
            <person name="Leblanc C."/>
            <person name="Lerouge P."/>
            <person name="Lohr M."/>
            <person name="Lopez P.J."/>
            <person name="Martens C."/>
            <person name="Maumus F."/>
            <person name="Michel G."/>
            <person name="Miranda-Saavedra D."/>
            <person name="Morales J."/>
            <person name="Moreau H."/>
            <person name="Motomura T."/>
            <person name="Nagasato C."/>
            <person name="Napoli C.A."/>
            <person name="Nelson D.R."/>
            <person name="Nyvall-Collen P."/>
            <person name="Peters A.F."/>
            <person name="Pommier C."/>
            <person name="Potin P."/>
            <person name="Poulain J."/>
            <person name="Quesneville H."/>
            <person name="Read B."/>
            <person name="Rensing S.A."/>
            <person name="Ritter A."/>
            <person name="Rousvoal S."/>
            <person name="Samanta M."/>
            <person name="Samson G."/>
            <person name="Schroeder D.C."/>
            <person name="Segurens B."/>
            <person name="Strittmatter M."/>
            <person name="Tonon T."/>
            <person name="Tregear J.W."/>
            <person name="Valentin K."/>
            <person name="von Dassow P."/>
            <person name="Yamagishi T."/>
            <person name="Van de Peer Y."/>
            <person name="Wincker P."/>
        </authorList>
    </citation>
    <scope>NUCLEOTIDE SEQUENCE [LARGE SCALE GENOMIC DNA]</scope>
    <source>
        <strain evidence="3">Ec32 / CCAP1310/4</strain>
    </source>
</reference>
<dbReference type="AlphaFoldDB" id="D8LSW7"/>
<dbReference type="OrthoDB" id="191999at2759"/>
<feature type="signal peptide" evidence="1">
    <location>
        <begin position="1"/>
        <end position="24"/>
    </location>
</feature>
<accession>D8LSW7</accession>
<keyword evidence="1" id="KW-0732">Signal</keyword>